<dbReference type="PANTHER" id="PTHR46106:SF5">
    <property type="entry name" value="RECEPTOR-TYPE TYROSINE-PROTEIN PHOSPHATASE N2"/>
    <property type="match status" value="1"/>
</dbReference>
<dbReference type="Proteomes" id="UP000694394">
    <property type="component" value="Unassembled WGS sequence"/>
</dbReference>
<reference evidence="11" key="2">
    <citation type="submission" date="2025-09" db="UniProtKB">
        <authorList>
            <consortium name="Ensembl"/>
        </authorList>
    </citation>
    <scope>IDENTIFICATION</scope>
</reference>
<feature type="region of interest" description="Disordered" evidence="9">
    <location>
        <begin position="230"/>
        <end position="277"/>
    </location>
</feature>
<dbReference type="GO" id="GO:0045202">
    <property type="term" value="C:synapse"/>
    <property type="evidence" value="ECO:0007669"/>
    <property type="project" value="TreeGrafter"/>
</dbReference>
<name>A0A8C5UVT6_MICMU</name>
<dbReference type="InterPro" id="IPR033522">
    <property type="entry name" value="IA-2/IA-2_beta"/>
</dbReference>
<keyword evidence="3" id="KW-0812">Transmembrane</keyword>
<dbReference type="Gene3D" id="3.30.70.2470">
    <property type="entry name" value="Protein-tyrosine phosphatase receptor IA-2 ectodomain"/>
    <property type="match status" value="1"/>
</dbReference>
<dbReference type="GO" id="GO:0016020">
    <property type="term" value="C:membrane"/>
    <property type="evidence" value="ECO:0007669"/>
    <property type="project" value="UniProtKB-SubCell"/>
</dbReference>
<dbReference type="GO" id="GO:0051046">
    <property type="term" value="P:regulation of secretion"/>
    <property type="evidence" value="ECO:0007669"/>
    <property type="project" value="TreeGrafter"/>
</dbReference>
<comment type="subcellular location">
    <subcellularLocation>
        <location evidence="1">Endomembrane system</location>
    </subcellularLocation>
    <subcellularLocation>
        <location evidence="2">Membrane</location>
        <topology evidence="2">Single-pass type I membrane protein</topology>
    </subcellularLocation>
</comment>
<dbReference type="InterPro" id="IPR038112">
    <property type="entry name" value="Receptor_IA-2_ectodomain_sf"/>
</dbReference>
<feature type="compositionally biased region" description="Gly residues" evidence="9">
    <location>
        <begin position="313"/>
        <end position="326"/>
    </location>
</feature>
<evidence type="ECO:0000313" key="12">
    <source>
        <dbReference type="Proteomes" id="UP000694394"/>
    </source>
</evidence>
<dbReference type="InterPro" id="IPR000242">
    <property type="entry name" value="PTP_cat"/>
</dbReference>
<feature type="compositionally biased region" description="Low complexity" evidence="9">
    <location>
        <begin position="341"/>
        <end position="350"/>
    </location>
</feature>
<keyword evidence="12" id="KW-1185">Reference proteome</keyword>
<evidence type="ECO:0000313" key="11">
    <source>
        <dbReference type="Ensembl" id="ENSMICP00000008905.2"/>
    </source>
</evidence>
<keyword evidence="6" id="KW-0472">Membrane</keyword>
<feature type="compositionally biased region" description="Basic and acidic residues" evidence="9">
    <location>
        <begin position="420"/>
        <end position="430"/>
    </location>
</feature>
<dbReference type="PROSITE" id="PS50055">
    <property type="entry name" value="TYR_PHOSPHATASE_PTP"/>
    <property type="match status" value="1"/>
</dbReference>
<feature type="region of interest" description="Disordered" evidence="9">
    <location>
        <begin position="294"/>
        <end position="496"/>
    </location>
</feature>
<dbReference type="SUPFAM" id="SSF52799">
    <property type="entry name" value="(Phosphotyrosine protein) phosphatases II"/>
    <property type="match status" value="1"/>
</dbReference>
<feature type="domain" description="Tyrosine-protein phosphatase" evidence="10">
    <location>
        <begin position="717"/>
        <end position="862"/>
    </location>
</feature>
<dbReference type="GO" id="GO:0030141">
    <property type="term" value="C:secretory granule"/>
    <property type="evidence" value="ECO:0007669"/>
    <property type="project" value="InterPro"/>
</dbReference>
<feature type="compositionally biased region" description="Low complexity" evidence="9">
    <location>
        <begin position="666"/>
        <end position="687"/>
    </location>
</feature>
<evidence type="ECO:0000256" key="4">
    <source>
        <dbReference type="ARBA" id="ARBA00022729"/>
    </source>
</evidence>
<feature type="region of interest" description="Disordered" evidence="9">
    <location>
        <begin position="181"/>
        <end position="213"/>
    </location>
</feature>
<evidence type="ECO:0000256" key="9">
    <source>
        <dbReference type="SAM" id="MobiDB-lite"/>
    </source>
</evidence>
<dbReference type="Pfam" id="PF11548">
    <property type="entry name" value="Receptor_IA-2"/>
    <property type="match status" value="1"/>
</dbReference>
<feature type="region of interest" description="Disordered" evidence="9">
    <location>
        <begin position="91"/>
        <end position="119"/>
    </location>
</feature>
<keyword evidence="7" id="KW-0675">Receptor</keyword>
<evidence type="ECO:0000256" key="7">
    <source>
        <dbReference type="ARBA" id="ARBA00023170"/>
    </source>
</evidence>
<dbReference type="GO" id="GO:0035773">
    <property type="term" value="P:insulin secretion involved in cellular response to glucose stimulus"/>
    <property type="evidence" value="ECO:0007669"/>
    <property type="project" value="TreeGrafter"/>
</dbReference>
<dbReference type="InterPro" id="IPR021613">
    <property type="entry name" value="Receptor_IA-2_dom"/>
</dbReference>
<dbReference type="SMART" id="SM01305">
    <property type="entry name" value="RESP18"/>
    <property type="match status" value="1"/>
</dbReference>
<dbReference type="SMART" id="SM00194">
    <property type="entry name" value="PTPc"/>
    <property type="match status" value="1"/>
</dbReference>
<protein>
    <submittedName>
        <fullName evidence="11">Protein tyrosine phosphatase receptor type N2</fullName>
    </submittedName>
</protein>
<dbReference type="Ensembl" id="ENSMICT00000009781.3">
    <property type="protein sequence ID" value="ENSMICP00000008905.2"/>
    <property type="gene ID" value="ENSMICG00000009773.3"/>
</dbReference>
<dbReference type="PRINTS" id="PR00700">
    <property type="entry name" value="PRTYPHPHTASE"/>
</dbReference>
<dbReference type="AlphaFoldDB" id="A0A8C5UVT6"/>
<evidence type="ECO:0000256" key="2">
    <source>
        <dbReference type="ARBA" id="ARBA00004479"/>
    </source>
</evidence>
<evidence type="ECO:0000256" key="3">
    <source>
        <dbReference type="ARBA" id="ARBA00022692"/>
    </source>
</evidence>
<gene>
    <name evidence="11" type="primary">PTPRN2</name>
</gene>
<keyword evidence="5" id="KW-1133">Transmembrane helix</keyword>
<dbReference type="GO" id="GO:0043235">
    <property type="term" value="C:receptor complex"/>
    <property type="evidence" value="ECO:0007669"/>
    <property type="project" value="Ensembl"/>
</dbReference>
<feature type="region of interest" description="Disordered" evidence="9">
    <location>
        <begin position="647"/>
        <end position="694"/>
    </location>
</feature>
<sequence>MRTDAARFSATCKHLARRVLLPVGQTRFSASADGVFGRCQKFPATDVHRYELSPGALQHLRGTWQKLSRTGFTWQDEYAQHVMAQELANLPRAHARRPDTSALARTSEPSADAERRPSLQDGAALARALQRYLPLLGARSRASASSARPRTELSSLPAEAADPVPKSILTYAARTPVLTYPLGPRAQLPEGPPLRTLGRPQPDQLSPQVDGSVDGRPLMAALSAYAARRPPVSPGEGDLGPQYLLHAPPRLPRPLLAPATPQKWPSPLEDPKVAPGADEGTLVQSLLRDLRRQQVDAASRSPLELDGPAGRTPGMGQGVGPAGGRDGPGEQQPRPEPALHGDSAQGGAAQDGDDAVYAEVTRVGATLGDLPQDPGSRRLPGAPGLAEPLPAQTRTSARPAAPASSEEEDAGVENVRSQTHSRELWERRPDAGPAAQGRGWLQSGTQGALPDDRLRQGARQPPGDALQLQVKASTEEEEEEEEYGYVVTDRDPLSPEEGRQLTEDLARLLSLPTGTLTYTGVLGAAVTFRVSENAQNVTTTDAAKAAADNKDKLEGAAGLKILQSGVGSGSKVKLLPHQAEQEDSTKFVVLTLVSVACIVGVLLASSLTYCLRHASHRKLKEKLSGLGGHPGTDATAAYQELCRQRMAARPPDRAEGPHASRINSVSSQFSDAPAPSPSARSSTSSWSEEPVQPNMDISTGHMILAYMEDHLKNKNRLEKEWEALCAYQAEPSSSLVAQREENAPKNRSPAVLTYDHSRVLLKPESSLGSSDYINASPIMDHDPRNPAYIATQGPLAATVADFWQMVWESGCAVVAMLAPLTENGVRQCHRYWPDEGTSLYHVYEVNLVSEHIWCEDFLVRSF</sequence>
<feature type="compositionally biased region" description="Low complexity" evidence="9">
    <location>
        <begin position="379"/>
        <end position="404"/>
    </location>
</feature>
<evidence type="ECO:0000256" key="6">
    <source>
        <dbReference type="ARBA" id="ARBA00023136"/>
    </source>
</evidence>
<evidence type="ECO:0000259" key="10">
    <source>
        <dbReference type="PROSITE" id="PS50055"/>
    </source>
</evidence>
<evidence type="ECO:0000256" key="8">
    <source>
        <dbReference type="ARBA" id="ARBA00023180"/>
    </source>
</evidence>
<keyword evidence="4" id="KW-0732">Signal</keyword>
<evidence type="ECO:0000256" key="5">
    <source>
        <dbReference type="ARBA" id="ARBA00022989"/>
    </source>
</evidence>
<evidence type="ECO:0000256" key="1">
    <source>
        <dbReference type="ARBA" id="ARBA00004308"/>
    </source>
</evidence>
<dbReference type="Pfam" id="PF00102">
    <property type="entry name" value="Y_phosphatase"/>
    <property type="match status" value="1"/>
</dbReference>
<dbReference type="PANTHER" id="PTHR46106">
    <property type="entry name" value="IA-2 PROTEIN TYROSINE PHOSPHATASE, ISOFORM C"/>
    <property type="match status" value="1"/>
</dbReference>
<proteinExistence type="predicted"/>
<dbReference type="GeneTree" id="ENSGT00940000154095"/>
<dbReference type="Gene3D" id="3.90.190.10">
    <property type="entry name" value="Protein tyrosine phosphatase superfamily"/>
    <property type="match status" value="1"/>
</dbReference>
<feature type="compositionally biased region" description="Low complexity" evidence="9">
    <location>
        <begin position="244"/>
        <end position="259"/>
    </location>
</feature>
<dbReference type="InterPro" id="IPR029021">
    <property type="entry name" value="Prot-tyrosine_phosphatase-like"/>
</dbReference>
<accession>A0A8C5UVT6</accession>
<dbReference type="GO" id="GO:0004725">
    <property type="term" value="F:protein tyrosine phosphatase activity"/>
    <property type="evidence" value="ECO:0007669"/>
    <property type="project" value="InterPro"/>
</dbReference>
<keyword evidence="8" id="KW-0325">Glycoprotein</keyword>
<organism evidence="11 12">
    <name type="scientific">Microcebus murinus</name>
    <name type="common">Gray mouse lemur</name>
    <name type="synonym">Lemur murinus</name>
    <dbReference type="NCBI Taxonomy" id="30608"/>
    <lineage>
        <taxon>Eukaryota</taxon>
        <taxon>Metazoa</taxon>
        <taxon>Chordata</taxon>
        <taxon>Craniata</taxon>
        <taxon>Vertebrata</taxon>
        <taxon>Euteleostomi</taxon>
        <taxon>Mammalia</taxon>
        <taxon>Eutheria</taxon>
        <taxon>Euarchontoglires</taxon>
        <taxon>Primates</taxon>
        <taxon>Strepsirrhini</taxon>
        <taxon>Lemuriformes</taxon>
        <taxon>Cheirogaleidae</taxon>
        <taxon>Microcebus</taxon>
    </lineage>
</organism>
<reference evidence="11" key="1">
    <citation type="submission" date="2025-08" db="UniProtKB">
        <authorList>
            <consortium name="Ensembl"/>
        </authorList>
    </citation>
    <scope>IDENTIFICATION</scope>
</reference>